<keyword evidence="2" id="KW-1185">Reference proteome</keyword>
<dbReference type="Proteomes" id="UP000789405">
    <property type="component" value="Unassembled WGS sequence"/>
</dbReference>
<sequence>MGSITLLISKHNVKIRRIKACFKHTSLAIVDHHAGLFTLKVFKNQYVIEFLLPTGECYRECERFAKRIVNNMNDIPTWLIGMSPNNTDEPQLSKETIVRFLLASDLVWSPSLYKIQKIVVGKNSPIPVLYYLDETGPQCPFVREKLIYIKEKPILPSR</sequence>
<evidence type="ECO:0000313" key="1">
    <source>
        <dbReference type="EMBL" id="CAG8556656.1"/>
    </source>
</evidence>
<name>A0A9N9FSB2_9GLOM</name>
<dbReference type="EMBL" id="CAJVPY010002322">
    <property type="protein sequence ID" value="CAG8556656.1"/>
    <property type="molecule type" value="Genomic_DNA"/>
</dbReference>
<reference evidence="1" key="1">
    <citation type="submission" date="2021-06" db="EMBL/GenBank/DDBJ databases">
        <authorList>
            <person name="Kallberg Y."/>
            <person name="Tangrot J."/>
            <person name="Rosling A."/>
        </authorList>
    </citation>
    <scope>NUCLEOTIDE SEQUENCE</scope>
    <source>
        <strain evidence="1">MA453B</strain>
    </source>
</reference>
<gene>
    <name evidence="1" type="ORF">DERYTH_LOCUS5531</name>
</gene>
<organism evidence="1 2">
    <name type="scientific">Dentiscutata erythropus</name>
    <dbReference type="NCBI Taxonomy" id="1348616"/>
    <lineage>
        <taxon>Eukaryota</taxon>
        <taxon>Fungi</taxon>
        <taxon>Fungi incertae sedis</taxon>
        <taxon>Mucoromycota</taxon>
        <taxon>Glomeromycotina</taxon>
        <taxon>Glomeromycetes</taxon>
        <taxon>Diversisporales</taxon>
        <taxon>Gigasporaceae</taxon>
        <taxon>Dentiscutata</taxon>
    </lineage>
</organism>
<dbReference type="AlphaFoldDB" id="A0A9N9FSB2"/>
<accession>A0A9N9FSB2</accession>
<comment type="caution">
    <text evidence="1">The sequence shown here is derived from an EMBL/GenBank/DDBJ whole genome shotgun (WGS) entry which is preliminary data.</text>
</comment>
<protein>
    <submittedName>
        <fullName evidence="1">3613_t:CDS:1</fullName>
    </submittedName>
</protein>
<proteinExistence type="predicted"/>
<dbReference type="OrthoDB" id="2318382at2759"/>
<evidence type="ECO:0000313" key="2">
    <source>
        <dbReference type="Proteomes" id="UP000789405"/>
    </source>
</evidence>